<dbReference type="Gene3D" id="2.60.40.10">
    <property type="entry name" value="Immunoglobulins"/>
    <property type="match status" value="2"/>
</dbReference>
<keyword evidence="4" id="KW-0808">Transferase</keyword>
<proteinExistence type="inferred from homology"/>
<evidence type="ECO:0000259" key="6">
    <source>
        <dbReference type="SMART" id="SM00642"/>
    </source>
</evidence>
<dbReference type="InterPro" id="IPR025965">
    <property type="entry name" value="FlgD/Vpr_Ig-like"/>
</dbReference>
<accession>A0A956NHK9</accession>
<evidence type="ECO:0000313" key="7">
    <source>
        <dbReference type="EMBL" id="MCA9757154.1"/>
    </source>
</evidence>
<dbReference type="Gene3D" id="2.60.40.4070">
    <property type="match status" value="1"/>
</dbReference>
<evidence type="ECO:0000256" key="5">
    <source>
        <dbReference type="SAM" id="SignalP"/>
    </source>
</evidence>
<dbReference type="PANTHER" id="PTHR43651:SF11">
    <property type="entry name" value="MALTO-OLIGOSYLTREHALOSE TREHALOHYDROLASE"/>
    <property type="match status" value="1"/>
</dbReference>
<dbReference type="SUPFAM" id="SSF81296">
    <property type="entry name" value="E set domains"/>
    <property type="match status" value="2"/>
</dbReference>
<protein>
    <recommendedName>
        <fullName evidence="3">1,4-alpha-glucan branching enzyme</fullName>
        <ecNumber evidence="3">2.4.1.18</ecNumber>
    </recommendedName>
</protein>
<comment type="similarity">
    <text evidence="2">Belongs to the glycosyl hydrolase 13 family. GlgB subfamily.</text>
</comment>
<dbReference type="EMBL" id="JAGQHS010000084">
    <property type="protein sequence ID" value="MCA9757154.1"/>
    <property type="molecule type" value="Genomic_DNA"/>
</dbReference>
<dbReference type="InterPro" id="IPR006048">
    <property type="entry name" value="A-amylase/branching_C"/>
</dbReference>
<dbReference type="Gene3D" id="2.60.40.1180">
    <property type="entry name" value="Golgi alpha-mannosidase II"/>
    <property type="match status" value="1"/>
</dbReference>
<feature type="chain" id="PRO_5037075192" description="1,4-alpha-glucan branching enzyme" evidence="5">
    <location>
        <begin position="26"/>
        <end position="821"/>
    </location>
</feature>
<dbReference type="InterPro" id="IPR013780">
    <property type="entry name" value="Glyco_hydro_b"/>
</dbReference>
<dbReference type="GO" id="GO:0043169">
    <property type="term" value="F:cation binding"/>
    <property type="evidence" value="ECO:0007669"/>
    <property type="project" value="InterPro"/>
</dbReference>
<feature type="signal peptide" evidence="5">
    <location>
        <begin position="1"/>
        <end position="25"/>
    </location>
</feature>
<evidence type="ECO:0000256" key="4">
    <source>
        <dbReference type="ARBA" id="ARBA00022679"/>
    </source>
</evidence>
<feature type="non-terminal residue" evidence="7">
    <location>
        <position position="821"/>
    </location>
</feature>
<dbReference type="PANTHER" id="PTHR43651">
    <property type="entry name" value="1,4-ALPHA-GLUCAN-BRANCHING ENZYME"/>
    <property type="match status" value="1"/>
</dbReference>
<dbReference type="InterPro" id="IPR014756">
    <property type="entry name" value="Ig_E-set"/>
</dbReference>
<dbReference type="Pfam" id="PF02806">
    <property type="entry name" value="Alpha-amylase_C"/>
    <property type="match status" value="1"/>
</dbReference>
<dbReference type="SUPFAM" id="SSF51445">
    <property type="entry name" value="(Trans)glycosidases"/>
    <property type="match status" value="1"/>
</dbReference>
<sequence length="821" mass="90124">MYPMSRFVCASALLAAALLPGSALASSQDNNVEWFGISHFGWQDLRPLCPVDQQSFDVRVQAFQNDLTGVRVWVDDGSTGWVTASVQEQRGPYDVWVATIPSVAVSSFGYYIELTDGTDTDYWSPAGMSEDPPASSYTIDFATLSHAPYGATPLSGGGVVFRVWSPGTTSAEVRGEFNGWAEGDEMTRVGEDWVHRVPSATIGQQYKYRFDDSHWNTDPRARRLNASDNNNSYILDPFSYPWSVSDFDVPDFEEMVIYQLHVGTFAGGNGDPYGFTPFPSRYIDVAARADHLADLGVNCVMIMPVNEFPGDESAGYNPISNYAPEWKYGTPDEFKSMIDAFHERGIAVVLDIVWNHFSFSDNFMWFYDGDQIYFDDPALETPWGAQADFDNGNVRSYYLESAHQWLDHFKLDGFRMDATDFMNIPPQDGSGWSLMQALNDQVDTRWADKFIFAEQLPDDPFVTRPTSLGGAGFDAQYHDAFTDRLREVILTAASGDPEMWKIQNIVNGSGAFLNGRYVVNYVELHDETWPSSGGQRLVKTIDTTFPHDDIYAQGRTKLAQGIAFTAPGIPAMIMGTEWLESIDFGTSSTNRIDWEKMTTYPGIYQYYQDLIALRTSVTALRADSPHEVYRVDESANVIAYQRYDFGGSVAVVVANFSNNDYTSFRVGLPQPNSWTEVLNSQSAIYGGSGLDNPGTLTSEEIAWDGHPWSIELNLPAMGFVVLMQGDTSDIPGIGDGTGDGSGGVGDGIGDGSGAANAGLRLRAIQPNPAQDGTSVRFALASASEVTVEVFASTGRLVGTIFQGSLGAGEHAIEWNGLDADG</sequence>
<dbReference type="InterPro" id="IPR006047">
    <property type="entry name" value="GH13_cat_dom"/>
</dbReference>
<comment type="caution">
    <text evidence="7">The sequence shown here is derived from an EMBL/GenBank/DDBJ whole genome shotgun (WGS) entry which is preliminary data.</text>
</comment>
<keyword evidence="5" id="KW-0732">Signal</keyword>
<reference evidence="7" key="1">
    <citation type="submission" date="2020-04" db="EMBL/GenBank/DDBJ databases">
        <authorList>
            <person name="Zhang T."/>
        </authorList>
    </citation>
    <scope>NUCLEOTIDE SEQUENCE</scope>
    <source>
        <strain evidence="7">HKST-UBA02</strain>
    </source>
</reference>
<gene>
    <name evidence="7" type="ORF">KDA27_15220</name>
</gene>
<evidence type="ECO:0000313" key="8">
    <source>
        <dbReference type="Proteomes" id="UP000739538"/>
    </source>
</evidence>
<dbReference type="Pfam" id="PF13860">
    <property type="entry name" value="FlgD_ig"/>
    <property type="match status" value="1"/>
</dbReference>
<dbReference type="Gene3D" id="3.20.20.80">
    <property type="entry name" value="Glycosidases"/>
    <property type="match status" value="1"/>
</dbReference>
<dbReference type="Proteomes" id="UP000739538">
    <property type="component" value="Unassembled WGS sequence"/>
</dbReference>
<evidence type="ECO:0000256" key="2">
    <source>
        <dbReference type="ARBA" id="ARBA00009000"/>
    </source>
</evidence>
<dbReference type="InterPro" id="IPR017853">
    <property type="entry name" value="GH"/>
</dbReference>
<dbReference type="Pfam" id="PF02922">
    <property type="entry name" value="CBM_48"/>
    <property type="match status" value="1"/>
</dbReference>
<dbReference type="SMART" id="SM00642">
    <property type="entry name" value="Aamy"/>
    <property type="match status" value="1"/>
</dbReference>
<dbReference type="GO" id="GO:0005975">
    <property type="term" value="P:carbohydrate metabolic process"/>
    <property type="evidence" value="ECO:0007669"/>
    <property type="project" value="InterPro"/>
</dbReference>
<evidence type="ECO:0000256" key="3">
    <source>
        <dbReference type="ARBA" id="ARBA00012541"/>
    </source>
</evidence>
<evidence type="ECO:0000256" key="1">
    <source>
        <dbReference type="ARBA" id="ARBA00000826"/>
    </source>
</evidence>
<dbReference type="AlphaFoldDB" id="A0A956NHK9"/>
<dbReference type="Pfam" id="PF00128">
    <property type="entry name" value="Alpha-amylase"/>
    <property type="match status" value="1"/>
</dbReference>
<dbReference type="CDD" id="cd11325">
    <property type="entry name" value="AmyAc_GTHase"/>
    <property type="match status" value="1"/>
</dbReference>
<organism evidence="7 8">
    <name type="scientific">Eiseniibacteriota bacterium</name>
    <dbReference type="NCBI Taxonomy" id="2212470"/>
    <lineage>
        <taxon>Bacteria</taxon>
        <taxon>Candidatus Eiseniibacteriota</taxon>
    </lineage>
</organism>
<dbReference type="InterPro" id="IPR013783">
    <property type="entry name" value="Ig-like_fold"/>
</dbReference>
<dbReference type="InterPro" id="IPR004193">
    <property type="entry name" value="Glyco_hydro_13_N"/>
</dbReference>
<comment type="catalytic activity">
    <reaction evidence="1">
        <text>Transfers a segment of a (1-&gt;4)-alpha-D-glucan chain to a primary hydroxy group in a similar glucan chain.</text>
        <dbReference type="EC" id="2.4.1.18"/>
    </reaction>
</comment>
<dbReference type="GO" id="GO:0004553">
    <property type="term" value="F:hydrolase activity, hydrolyzing O-glycosyl compounds"/>
    <property type="evidence" value="ECO:0007669"/>
    <property type="project" value="InterPro"/>
</dbReference>
<dbReference type="GO" id="GO:0003844">
    <property type="term" value="F:1,4-alpha-glucan branching enzyme activity"/>
    <property type="evidence" value="ECO:0007669"/>
    <property type="project" value="UniProtKB-EC"/>
</dbReference>
<feature type="domain" description="Glycosyl hydrolase family 13 catalytic" evidence="6">
    <location>
        <begin position="259"/>
        <end position="614"/>
    </location>
</feature>
<dbReference type="SUPFAM" id="SSF51011">
    <property type="entry name" value="Glycosyl hydrolase domain"/>
    <property type="match status" value="1"/>
</dbReference>
<reference evidence="7" key="2">
    <citation type="journal article" date="2021" name="Microbiome">
        <title>Successional dynamics and alternative stable states in a saline activated sludge microbial community over 9 years.</title>
        <authorList>
            <person name="Wang Y."/>
            <person name="Ye J."/>
            <person name="Ju F."/>
            <person name="Liu L."/>
            <person name="Boyd J.A."/>
            <person name="Deng Y."/>
            <person name="Parks D.H."/>
            <person name="Jiang X."/>
            <person name="Yin X."/>
            <person name="Woodcroft B.J."/>
            <person name="Tyson G.W."/>
            <person name="Hugenholtz P."/>
            <person name="Polz M.F."/>
            <person name="Zhang T."/>
        </authorList>
    </citation>
    <scope>NUCLEOTIDE SEQUENCE</scope>
    <source>
        <strain evidence="7">HKST-UBA02</strain>
    </source>
</reference>
<dbReference type="EC" id="2.4.1.18" evidence="3"/>
<name>A0A956NHK9_UNCEI</name>